<dbReference type="PANTHER" id="PTHR20982">
    <property type="entry name" value="RIBOSOME RECYCLING FACTOR"/>
    <property type="match status" value="1"/>
</dbReference>
<comment type="function">
    <text evidence="5">Responsible for the release of ribosomes from messenger RNA at the termination of protein biosynthesis. May increase the efficiency of translation by recycling ribosomes from one round of translation to another.</text>
</comment>
<accession>A0A857DIN4</accession>
<dbReference type="AlphaFoldDB" id="A0A857DIN4"/>
<gene>
    <name evidence="5" type="primary">frr</name>
    <name evidence="8" type="ORF">GQ588_05845</name>
</gene>
<proteinExistence type="inferred from homology"/>
<dbReference type="GO" id="GO:0006415">
    <property type="term" value="P:translational termination"/>
    <property type="evidence" value="ECO:0007669"/>
    <property type="project" value="UniProtKB-UniRule"/>
</dbReference>
<sequence>MLNDFLNDAEEKMHKTEEVLKKDLASVRAGRANPAVLDKVSVDYYGTPTPINQLANVSVPDPRMITIQPWDKSSIKDIEKAILKSDLGLTPSNDGMVIRLNIPQLTAERRAEIVKTVKKKAEDAKVAVRNIRRELIDDIKQLEKDKTVSEDDSKKGQEKAQKLTDKTVKDIDEILEKKEKEIMEV</sequence>
<evidence type="ECO:0000256" key="5">
    <source>
        <dbReference type="HAMAP-Rule" id="MF_00040"/>
    </source>
</evidence>
<dbReference type="GO" id="GO:0005737">
    <property type="term" value="C:cytoplasm"/>
    <property type="evidence" value="ECO:0007669"/>
    <property type="project" value="UniProtKB-SubCell"/>
</dbReference>
<dbReference type="PANTHER" id="PTHR20982:SF3">
    <property type="entry name" value="MITOCHONDRIAL RIBOSOME RECYCLING FACTOR PSEUDO 1"/>
    <property type="match status" value="1"/>
</dbReference>
<dbReference type="InterPro" id="IPR023584">
    <property type="entry name" value="Ribosome_recyc_fac_dom"/>
</dbReference>
<comment type="subcellular location">
    <subcellularLocation>
        <location evidence="1 5">Cytoplasm</location>
    </subcellularLocation>
</comment>
<name>A0A857DIN4_9FIRM</name>
<dbReference type="Gene3D" id="3.30.1360.40">
    <property type="match status" value="1"/>
</dbReference>
<dbReference type="HAMAP" id="MF_00040">
    <property type="entry name" value="RRF"/>
    <property type="match status" value="1"/>
</dbReference>
<evidence type="ECO:0000313" key="9">
    <source>
        <dbReference type="Proteomes" id="UP000430508"/>
    </source>
</evidence>
<reference evidence="8 9" key="1">
    <citation type="submission" date="2019-12" db="EMBL/GenBank/DDBJ databases">
        <title>Sequence classification of anaerobic respiratory reductive dehalogenases: First we see many, then we see few.</title>
        <authorList>
            <person name="Molenda O."/>
            <person name="Puentes Jacome L.A."/>
            <person name="Cao X."/>
            <person name="Nesbo C.L."/>
            <person name="Tang S."/>
            <person name="Morson N."/>
            <person name="Patron J."/>
            <person name="Lomheim L."/>
            <person name="Wishart D.S."/>
            <person name="Edwards E.A."/>
        </authorList>
    </citation>
    <scope>NUCLEOTIDE SEQUENCE [LARGE SCALE GENOMIC DNA]</scope>
    <source>
        <strain evidence="8 9">12DCA</strain>
    </source>
</reference>
<protein>
    <recommendedName>
        <fullName evidence="5">Ribosome-recycling factor</fullName>
        <shortName evidence="5">RRF</shortName>
    </recommendedName>
    <alternativeName>
        <fullName evidence="5">Ribosome-releasing factor</fullName>
    </alternativeName>
</protein>
<evidence type="ECO:0000256" key="4">
    <source>
        <dbReference type="ARBA" id="ARBA00022917"/>
    </source>
</evidence>
<dbReference type="RefSeq" id="WP_025205398.1">
    <property type="nucleotide sequence ID" value="NZ_CP046996.1"/>
</dbReference>
<evidence type="ECO:0000256" key="2">
    <source>
        <dbReference type="ARBA" id="ARBA00005912"/>
    </source>
</evidence>
<dbReference type="InterPro" id="IPR036191">
    <property type="entry name" value="RRF_sf"/>
</dbReference>
<evidence type="ECO:0000313" key="8">
    <source>
        <dbReference type="EMBL" id="QHA00205.1"/>
    </source>
</evidence>
<feature type="region of interest" description="Disordered" evidence="6">
    <location>
        <begin position="142"/>
        <end position="163"/>
    </location>
</feature>
<dbReference type="Gene3D" id="1.10.132.20">
    <property type="entry name" value="Ribosome-recycling factor"/>
    <property type="match status" value="1"/>
</dbReference>
<dbReference type="FunFam" id="3.30.1360.40:FF:000001">
    <property type="entry name" value="Ribosome-recycling factor"/>
    <property type="match status" value="1"/>
</dbReference>
<evidence type="ECO:0000256" key="1">
    <source>
        <dbReference type="ARBA" id="ARBA00004496"/>
    </source>
</evidence>
<dbReference type="SUPFAM" id="SSF55194">
    <property type="entry name" value="Ribosome recycling factor, RRF"/>
    <property type="match status" value="1"/>
</dbReference>
<dbReference type="NCBIfam" id="TIGR00496">
    <property type="entry name" value="frr"/>
    <property type="match status" value="1"/>
</dbReference>
<evidence type="ECO:0000256" key="3">
    <source>
        <dbReference type="ARBA" id="ARBA00022490"/>
    </source>
</evidence>
<keyword evidence="3 5" id="KW-0963">Cytoplasm</keyword>
<dbReference type="EMBL" id="CP046996">
    <property type="protein sequence ID" value="QHA00205.1"/>
    <property type="molecule type" value="Genomic_DNA"/>
</dbReference>
<dbReference type="CDD" id="cd00520">
    <property type="entry name" value="RRF"/>
    <property type="match status" value="1"/>
</dbReference>
<organism evidence="8 9">
    <name type="scientific">Dehalobacter restrictus</name>
    <dbReference type="NCBI Taxonomy" id="55583"/>
    <lineage>
        <taxon>Bacteria</taxon>
        <taxon>Bacillati</taxon>
        <taxon>Bacillota</taxon>
        <taxon>Clostridia</taxon>
        <taxon>Eubacteriales</taxon>
        <taxon>Desulfitobacteriaceae</taxon>
        <taxon>Dehalobacter</taxon>
    </lineage>
</organism>
<comment type="similarity">
    <text evidence="2 5">Belongs to the RRF family.</text>
</comment>
<dbReference type="InterPro" id="IPR002661">
    <property type="entry name" value="Ribosome_recyc_fac"/>
</dbReference>
<dbReference type="Pfam" id="PF01765">
    <property type="entry name" value="RRF"/>
    <property type="match status" value="1"/>
</dbReference>
<dbReference type="FunFam" id="1.10.132.20:FF:000001">
    <property type="entry name" value="Ribosome-recycling factor"/>
    <property type="match status" value="1"/>
</dbReference>
<feature type="domain" description="Ribosome recycling factor" evidence="7">
    <location>
        <begin position="20"/>
        <end position="183"/>
    </location>
</feature>
<keyword evidence="4 5" id="KW-0648">Protein biosynthesis</keyword>
<evidence type="ECO:0000259" key="7">
    <source>
        <dbReference type="Pfam" id="PF01765"/>
    </source>
</evidence>
<dbReference type="Proteomes" id="UP000430508">
    <property type="component" value="Chromosome"/>
</dbReference>
<evidence type="ECO:0000256" key="6">
    <source>
        <dbReference type="SAM" id="MobiDB-lite"/>
    </source>
</evidence>
<dbReference type="GO" id="GO:0043023">
    <property type="term" value="F:ribosomal large subunit binding"/>
    <property type="evidence" value="ECO:0007669"/>
    <property type="project" value="TreeGrafter"/>
</dbReference>